<dbReference type="InterPro" id="IPR050109">
    <property type="entry name" value="HTH-type_TetR-like_transc_reg"/>
</dbReference>
<reference evidence="6 7" key="1">
    <citation type="submission" date="2024-09" db="EMBL/GenBank/DDBJ databases">
        <authorList>
            <person name="Sun Q."/>
            <person name="Mori K."/>
        </authorList>
    </citation>
    <scope>NUCLEOTIDE SEQUENCE [LARGE SCALE GENOMIC DNA]</scope>
    <source>
        <strain evidence="6 7">TBRC 7907</strain>
    </source>
</reference>
<evidence type="ECO:0000259" key="5">
    <source>
        <dbReference type="PROSITE" id="PS50977"/>
    </source>
</evidence>
<dbReference type="PANTHER" id="PTHR30055">
    <property type="entry name" value="HTH-TYPE TRANSCRIPTIONAL REGULATOR RUTR"/>
    <property type="match status" value="1"/>
</dbReference>
<name>A0ABV6A7X1_9PSEU</name>
<organism evidence="6 7">
    <name type="scientific">Allokutzneria oryzae</name>
    <dbReference type="NCBI Taxonomy" id="1378989"/>
    <lineage>
        <taxon>Bacteria</taxon>
        <taxon>Bacillati</taxon>
        <taxon>Actinomycetota</taxon>
        <taxon>Actinomycetes</taxon>
        <taxon>Pseudonocardiales</taxon>
        <taxon>Pseudonocardiaceae</taxon>
        <taxon>Allokutzneria</taxon>
    </lineage>
</organism>
<dbReference type="SUPFAM" id="SSF46689">
    <property type="entry name" value="Homeodomain-like"/>
    <property type="match status" value="1"/>
</dbReference>
<feature type="domain" description="HTH tetR-type" evidence="5">
    <location>
        <begin position="2"/>
        <end position="62"/>
    </location>
</feature>
<proteinExistence type="predicted"/>
<dbReference type="Pfam" id="PF00440">
    <property type="entry name" value="TetR_N"/>
    <property type="match status" value="1"/>
</dbReference>
<evidence type="ECO:0000256" key="1">
    <source>
        <dbReference type="ARBA" id="ARBA00023015"/>
    </source>
</evidence>
<evidence type="ECO:0000313" key="7">
    <source>
        <dbReference type="Proteomes" id="UP001589693"/>
    </source>
</evidence>
<keyword evidence="1" id="KW-0805">Transcription regulation</keyword>
<dbReference type="PROSITE" id="PS50977">
    <property type="entry name" value="HTH_TETR_2"/>
    <property type="match status" value="1"/>
</dbReference>
<evidence type="ECO:0000313" key="6">
    <source>
        <dbReference type="EMBL" id="MFB9909183.1"/>
    </source>
</evidence>
<dbReference type="InterPro" id="IPR001647">
    <property type="entry name" value="HTH_TetR"/>
</dbReference>
<dbReference type="InterPro" id="IPR009057">
    <property type="entry name" value="Homeodomain-like_sf"/>
</dbReference>
<evidence type="ECO:0000256" key="3">
    <source>
        <dbReference type="ARBA" id="ARBA00023163"/>
    </source>
</evidence>
<keyword evidence="7" id="KW-1185">Reference proteome</keyword>
<dbReference type="RefSeq" id="WP_377861738.1">
    <property type="nucleotide sequence ID" value="NZ_JBHLZU010000033.1"/>
</dbReference>
<gene>
    <name evidence="6" type="ORF">ACFFQA_35045</name>
</gene>
<dbReference type="Gene3D" id="1.10.357.10">
    <property type="entry name" value="Tetracycline Repressor, domain 2"/>
    <property type="match status" value="1"/>
</dbReference>
<dbReference type="EMBL" id="JBHLZU010000033">
    <property type="protein sequence ID" value="MFB9909183.1"/>
    <property type="molecule type" value="Genomic_DNA"/>
</dbReference>
<dbReference type="PANTHER" id="PTHR30055:SF234">
    <property type="entry name" value="HTH-TYPE TRANSCRIPTIONAL REGULATOR BETI"/>
    <property type="match status" value="1"/>
</dbReference>
<keyword evidence="3" id="KW-0804">Transcription</keyword>
<dbReference type="Proteomes" id="UP001589693">
    <property type="component" value="Unassembled WGS sequence"/>
</dbReference>
<protein>
    <submittedName>
        <fullName evidence="6">TetR/AcrR family transcriptional regulator</fullName>
    </submittedName>
</protein>
<accession>A0ABV6A7X1</accession>
<evidence type="ECO:0000256" key="2">
    <source>
        <dbReference type="ARBA" id="ARBA00023125"/>
    </source>
</evidence>
<feature type="DNA-binding region" description="H-T-H motif" evidence="4">
    <location>
        <begin position="25"/>
        <end position="44"/>
    </location>
</feature>
<sequence>MGDTRQRLLDAAVEHLAAHGLTDLSLRRLATALGTSHRMVIYHFGSHEGLLVEVIRVVEQRQREAFADLRDSGSPAEVIRAFWQRLSDPRLWPHERLFFEIYGQALQGRPGTTSLLDGVVENWLEPGTRAAVRWGLDPATARAQARLGLAVVRGLLLDLLATGDREGTTAALEQFAAGYE</sequence>
<keyword evidence="2 4" id="KW-0238">DNA-binding</keyword>
<evidence type="ECO:0000256" key="4">
    <source>
        <dbReference type="PROSITE-ProRule" id="PRU00335"/>
    </source>
</evidence>
<comment type="caution">
    <text evidence="6">The sequence shown here is derived from an EMBL/GenBank/DDBJ whole genome shotgun (WGS) entry which is preliminary data.</text>
</comment>